<feature type="domain" description="NAD-dependent epimerase/dehydratase" evidence="2">
    <location>
        <begin position="8"/>
        <end position="230"/>
    </location>
</feature>
<dbReference type="EMBL" id="NVNL01000031">
    <property type="protein sequence ID" value="PEA88298.1"/>
    <property type="molecule type" value="Genomic_DNA"/>
</dbReference>
<comment type="caution">
    <text evidence="3">The sequence shown here is derived from an EMBL/GenBank/DDBJ whole genome shotgun (WGS) entry which is preliminary data.</text>
</comment>
<dbReference type="RefSeq" id="WP_098902180.1">
    <property type="nucleotide sequence ID" value="NZ_NVNL01000031.1"/>
</dbReference>
<dbReference type="Proteomes" id="UP000220702">
    <property type="component" value="Unassembled WGS sequence"/>
</dbReference>
<accession>A0A9X6TL01</accession>
<name>A0A9X6TL01_BACTU</name>
<dbReference type="PANTHER" id="PTHR43000">
    <property type="entry name" value="DTDP-D-GLUCOSE 4,6-DEHYDRATASE-RELATED"/>
    <property type="match status" value="1"/>
</dbReference>
<dbReference type="Pfam" id="PF01370">
    <property type="entry name" value="Epimerase"/>
    <property type="match status" value="1"/>
</dbReference>
<gene>
    <name evidence="3" type="ORF">CON71_19760</name>
</gene>
<evidence type="ECO:0000313" key="3">
    <source>
        <dbReference type="EMBL" id="PEA88298.1"/>
    </source>
</evidence>
<dbReference type="Gene3D" id="3.40.50.720">
    <property type="entry name" value="NAD(P)-binding Rossmann-like Domain"/>
    <property type="match status" value="1"/>
</dbReference>
<evidence type="ECO:0000259" key="2">
    <source>
        <dbReference type="Pfam" id="PF01370"/>
    </source>
</evidence>
<dbReference type="InterPro" id="IPR036291">
    <property type="entry name" value="NAD(P)-bd_dom_sf"/>
</dbReference>
<protein>
    <submittedName>
        <fullName evidence="3">UDP-2-acetamido-2,6-dideoxy-hexulose 4-reductase</fullName>
    </submittedName>
</protein>
<sequence length="300" mass="33576">MKKDACLLITGVNGFTGRHAYQYFSKLGINVIPMFQTHSRTIEAPNSVVCDLTNKTAVLSLIKRIKPDYVLHLAGQNSVLDSWKNPLDSLEINIMGTSYLLESLRQEVPNSKTLILGSALQHDLTKNTIPPHPYSLSKTMQAMIADAWGELMELDIIIAKPSNLIGPGESTGICSLIGKKLVDIQMGKCEPIIEINNLQDTRDFLDVRDAVTAYHVLLCEGEKGNKYDIGSGIKRSLLEVLKMYKEITNLDFQIHETNSVISKTQSDLVIHDIKKHGWTPKIQCIDSLQDVWGYMRKNKP</sequence>
<evidence type="ECO:0000256" key="1">
    <source>
        <dbReference type="ARBA" id="ARBA00007637"/>
    </source>
</evidence>
<dbReference type="Gene3D" id="3.90.25.10">
    <property type="entry name" value="UDP-galactose 4-epimerase, domain 1"/>
    <property type="match status" value="1"/>
</dbReference>
<dbReference type="InterPro" id="IPR001509">
    <property type="entry name" value="Epimerase_deHydtase"/>
</dbReference>
<comment type="similarity">
    <text evidence="1">Belongs to the NAD(P)-dependent epimerase/dehydratase family.</text>
</comment>
<evidence type="ECO:0000313" key="4">
    <source>
        <dbReference type="Proteomes" id="UP000220702"/>
    </source>
</evidence>
<proteinExistence type="inferred from homology"/>
<organism evidence="3 4">
    <name type="scientific">Bacillus thuringiensis</name>
    <dbReference type="NCBI Taxonomy" id="1428"/>
    <lineage>
        <taxon>Bacteria</taxon>
        <taxon>Bacillati</taxon>
        <taxon>Bacillota</taxon>
        <taxon>Bacilli</taxon>
        <taxon>Bacillales</taxon>
        <taxon>Bacillaceae</taxon>
        <taxon>Bacillus</taxon>
        <taxon>Bacillus cereus group</taxon>
    </lineage>
</organism>
<dbReference type="SUPFAM" id="SSF51735">
    <property type="entry name" value="NAD(P)-binding Rossmann-fold domains"/>
    <property type="match status" value="1"/>
</dbReference>
<reference evidence="3 4" key="1">
    <citation type="submission" date="2017-09" db="EMBL/GenBank/DDBJ databases">
        <title>Large-scale bioinformatics analysis of Bacillus genomes uncovers conserved roles of natural products in bacterial physiology.</title>
        <authorList>
            <consortium name="Agbiome Team Llc"/>
            <person name="Bleich R.M."/>
            <person name="Grubbs K.J."/>
            <person name="Santa Maria K.C."/>
            <person name="Allen S.E."/>
            <person name="Farag S."/>
            <person name="Shank E.A."/>
            <person name="Bowers A."/>
        </authorList>
    </citation>
    <scope>NUCLEOTIDE SEQUENCE [LARGE SCALE GENOMIC DNA]</scope>
    <source>
        <strain evidence="3 4">AFS089089</strain>
    </source>
</reference>
<dbReference type="AlphaFoldDB" id="A0A9X6TL01"/>